<dbReference type="PANTHER" id="PTHR23159:SF31">
    <property type="entry name" value="CENTROSOME-ASSOCIATED PROTEIN CEP250 ISOFORM X1"/>
    <property type="match status" value="1"/>
</dbReference>
<dbReference type="PANTHER" id="PTHR23159">
    <property type="entry name" value="CENTROSOMAL PROTEIN 2"/>
    <property type="match status" value="1"/>
</dbReference>
<comment type="caution">
    <text evidence="2">The sequence shown here is derived from an EMBL/GenBank/DDBJ whole genome shotgun (WGS) entry which is preliminary data.</text>
</comment>
<feature type="coiled-coil region" evidence="1">
    <location>
        <begin position="478"/>
        <end position="512"/>
    </location>
</feature>
<feature type="coiled-coil region" evidence="1">
    <location>
        <begin position="790"/>
        <end position="931"/>
    </location>
</feature>
<sequence length="1043" mass="121054">MNAQLSDSFEFETDDKEDKLDFKNQANDEIARLKQHIIKIEEENSSLRSQFEDILKVSSDMDSVFNVNSELQKKNRSLQAEIDDLTKRLQISFNVNKELQEKAEKDKASVKMYLSNESNNYQQQLNDFQEKADSQIQSMTNEIEILKRQNKQVTDENMRTNSEIQNTLKLFENKFHSSFPSLSSLNNFIKGFEYPQPISQTQSFTSEAQFSVNPPANSNNLNNKYSKLKNKCHKLMNARKYLEEENESLKQALKNQREELEASAKSIQSEVNDIKRQQMINEAQNKQEKDELQATINRLQNKIKKLTAKNEEMVQTANDMSSKLTSADESTNNLQRQQDTINGLENELKKASKDKEKCKKQIQAYASQIEEGEEIRAKLEEKLKSNKEKYESNLEMMKAKIDQIEKENRDNQEKIKKLEQQIESYRQLINQLKASLSTAQSKFSNASNSIVSLESIVSKQSVELSNLSQIKDNQSSALQKQQSLFAIYESELKKLMDKYNDLTMKIENENRIKKEPRLFDVLPESSWICMDLPKDLCDEVAEIGRITIQPADQRLRQCLSVIASYIQDKSNLWKKKESDFNSKYSNLYELLKQLLLVLNIQIGEPNIEIDELIRNQGLIDEISRRLDALNGHYTGITRSIENPIKDESHRNPLLQQLLDAIGTSDIQNAENEVEKMKRCIDDQNNEIKRLNAKKKHLNYSLHQLANDLDEKHREVRETTAQGQKKIDEARKALDDKIFECESLKSQIGKLNNEIANRDEQHKEDLETSKTELDMTKSICQKMKNDCDLQLRRKDQELIKNQKELEKAQHSIEKLKARNEQLKEQIDEKVAQCQKLEASVAQAKKSNKDQHAIQLKNMSEQYNEAIETLKNDLQQKDDEIQKGKKSMKDAMQKCNQLTDAKNALMVEKQQLLNRIDAQKKELEREKKLSATKLKAISLTSDMKMKNETESLKMDFEQQKREIFHYAAEVFKQFFDPRMQMTEATYKAILQNARSKLDLSIQQEESIKKLLGIVGNESIETALIQLLPKNPQKKQLKPQISTFVP</sequence>
<evidence type="ECO:0000313" key="2">
    <source>
        <dbReference type="EMBL" id="KAK8898722.1"/>
    </source>
</evidence>
<keyword evidence="3" id="KW-1185">Reference proteome</keyword>
<dbReference type="Proteomes" id="UP001470230">
    <property type="component" value="Unassembled WGS sequence"/>
</dbReference>
<keyword evidence="1" id="KW-0175">Coiled coil</keyword>
<proteinExistence type="predicted"/>
<name>A0ABR2L646_9EUKA</name>
<evidence type="ECO:0008006" key="4">
    <source>
        <dbReference type="Google" id="ProtNLM"/>
    </source>
</evidence>
<dbReference type="EMBL" id="JAPFFF010000001">
    <property type="protein sequence ID" value="KAK8898722.1"/>
    <property type="molecule type" value="Genomic_DNA"/>
</dbReference>
<protein>
    <recommendedName>
        <fullName evidence="4">GRIP domain-containing protein</fullName>
    </recommendedName>
</protein>
<reference evidence="2 3" key="1">
    <citation type="submission" date="2024-04" db="EMBL/GenBank/DDBJ databases">
        <title>Tritrichomonas musculus Genome.</title>
        <authorList>
            <person name="Alves-Ferreira E."/>
            <person name="Grigg M."/>
            <person name="Lorenzi H."/>
            <person name="Galac M."/>
        </authorList>
    </citation>
    <scope>NUCLEOTIDE SEQUENCE [LARGE SCALE GENOMIC DNA]</scope>
    <source>
        <strain evidence="2 3">EAF2021</strain>
    </source>
</reference>
<feature type="coiled-coil region" evidence="1">
    <location>
        <begin position="666"/>
        <end position="760"/>
    </location>
</feature>
<organism evidence="2 3">
    <name type="scientific">Tritrichomonas musculus</name>
    <dbReference type="NCBI Taxonomy" id="1915356"/>
    <lineage>
        <taxon>Eukaryota</taxon>
        <taxon>Metamonada</taxon>
        <taxon>Parabasalia</taxon>
        <taxon>Tritrichomonadida</taxon>
        <taxon>Tritrichomonadidae</taxon>
        <taxon>Tritrichomonas</taxon>
    </lineage>
</organism>
<accession>A0ABR2L646</accession>
<feature type="coiled-coil region" evidence="1">
    <location>
        <begin position="218"/>
        <end position="442"/>
    </location>
</feature>
<evidence type="ECO:0000256" key="1">
    <source>
        <dbReference type="SAM" id="Coils"/>
    </source>
</evidence>
<feature type="coiled-coil region" evidence="1">
    <location>
        <begin position="23"/>
        <end position="163"/>
    </location>
</feature>
<evidence type="ECO:0000313" key="3">
    <source>
        <dbReference type="Proteomes" id="UP001470230"/>
    </source>
</evidence>
<gene>
    <name evidence="2" type="ORF">M9Y10_001014</name>
</gene>